<dbReference type="Proteomes" id="UP000064912">
    <property type="component" value="Chromosome"/>
</dbReference>
<reference evidence="1 2" key="1">
    <citation type="submission" date="2015-02" db="EMBL/GenBank/DDBJ databases">
        <title>Genome sequene of Rhodovulum sulfidophilum DSM 2351.</title>
        <authorList>
            <person name="Nagao N."/>
        </authorList>
    </citation>
    <scope>NUCLEOTIDE SEQUENCE [LARGE SCALE GENOMIC DNA]</scope>
    <source>
        <strain evidence="1 2">DSM 2351</strain>
    </source>
</reference>
<dbReference type="PATRIC" id="fig|35806.4.peg.23"/>
<organism evidence="1 2">
    <name type="scientific">Rhodovulum sulfidophilum</name>
    <name type="common">Rhodobacter sulfidophilus</name>
    <dbReference type="NCBI Taxonomy" id="35806"/>
    <lineage>
        <taxon>Bacteria</taxon>
        <taxon>Pseudomonadati</taxon>
        <taxon>Pseudomonadota</taxon>
        <taxon>Alphaproteobacteria</taxon>
        <taxon>Rhodobacterales</taxon>
        <taxon>Paracoccaceae</taxon>
        <taxon>Rhodovulum</taxon>
    </lineage>
</organism>
<evidence type="ECO:0000313" key="1">
    <source>
        <dbReference type="EMBL" id="BAQ67194.1"/>
    </source>
</evidence>
<dbReference type="EMBL" id="AP014800">
    <property type="protein sequence ID" value="BAQ67194.1"/>
    <property type="molecule type" value="Genomic_DNA"/>
</dbReference>
<name>A0A0D6AXQ0_RHOSU</name>
<accession>A0A0D6AXQ0</accession>
<sequence length="549" mass="58684">MKYYVPTIDDIEALVGAHPGKFSSPLQTMRSIANARAQGETVSQITAQNQYQDYLSNGGEPMNSDGAIPPAEAVHDQPQGKAGCDCAAAMPCCVNSITLGCSHRDARLTLPQEEKANGQTNCKLVLVADQGGSSGYDLLKVTLDRTPHGDCIMPKQMPKSLIKMEGGETEEKTAEDYEIKLTYPGDTDLGQTDIERFVNATKYTLLGDLEKIGTNYSLKLDTCSGETTFNSVLQVYPRLEWTAASFGYEIKGTYYTDFTFVPSVALTGKLDGTFGATTFSIEGEGESKTDPENHSRSLVPFLDKTLSKLQGLTGEGARTSENSTHSSISVFHKVDLGTSKFKLVEHPSDPAAVGIDANVTMGFAPLIGIEAKLDIIDALLTAANGVAPGFAEALRKAREVMAKGIGERDSNAHLSAHAAVTLTITGTLGDANVVISRKVNETRWSGKGEVSGSLEISIAAIVKAEGKAYIVESTFSASGRARSKLTAALQTINSPQSDKKLNAKVGWNGIKVNVAAEAKVRGFGIVNMSTQGKKEVPIRKEEVFYDADF</sequence>
<dbReference type="KEGG" id="rsu:NHU_00022"/>
<proteinExistence type="predicted"/>
<evidence type="ECO:0000313" key="2">
    <source>
        <dbReference type="Proteomes" id="UP000064912"/>
    </source>
</evidence>
<dbReference type="AlphaFoldDB" id="A0A0D6AXQ0"/>
<gene>
    <name evidence="1" type="ORF">NHU_00022</name>
</gene>
<protein>
    <submittedName>
        <fullName evidence="1">MCE family protein</fullName>
    </submittedName>
</protein>